<gene>
    <name evidence="4" type="ORF">EQ812_10085</name>
    <name evidence="3" type="ORF">HMPREF3225_00365</name>
</gene>
<dbReference type="Pfam" id="PF22096">
    <property type="entry name" value="TagH_C"/>
    <property type="match status" value="1"/>
</dbReference>
<evidence type="ECO:0000313" key="5">
    <source>
        <dbReference type="Proteomes" id="UP000070063"/>
    </source>
</evidence>
<dbReference type="PANTHER" id="PTHR46743">
    <property type="entry name" value="TEICHOIC ACIDS EXPORT ATP-BINDING PROTEIN TAGH"/>
    <property type="match status" value="1"/>
</dbReference>
<dbReference type="AlphaFoldDB" id="A0A133QB15"/>
<keyword evidence="1" id="KW-0812">Transmembrane</keyword>
<dbReference type="eggNOG" id="COG1134">
    <property type="taxonomic scope" value="Bacteria"/>
</dbReference>
<dbReference type="RefSeq" id="WP_002461317.1">
    <property type="nucleotide sequence ID" value="NZ_AP021848.1"/>
</dbReference>
<evidence type="ECO:0000256" key="1">
    <source>
        <dbReference type="SAM" id="Phobius"/>
    </source>
</evidence>
<keyword evidence="4" id="KW-0067">ATP-binding</keyword>
<dbReference type="EMBL" id="SCHB01000007">
    <property type="protein sequence ID" value="TBW71548.1"/>
    <property type="molecule type" value="Genomic_DNA"/>
</dbReference>
<dbReference type="InterPro" id="IPR053990">
    <property type="entry name" value="TagH_C"/>
</dbReference>
<comment type="caution">
    <text evidence="4">The sequence shown here is derived from an EMBL/GenBank/DDBJ whole genome shotgun (WGS) entry which is preliminary data.</text>
</comment>
<keyword evidence="4" id="KW-0547">Nucleotide-binding</keyword>
<dbReference type="InterPro" id="IPR050683">
    <property type="entry name" value="Bact_Polysacc_Export_ATP-bd"/>
</dbReference>
<dbReference type="InterPro" id="IPR003439">
    <property type="entry name" value="ABC_transporter-like_ATP-bd"/>
</dbReference>
<dbReference type="GO" id="GO:0016887">
    <property type="term" value="F:ATP hydrolysis activity"/>
    <property type="evidence" value="ECO:0007669"/>
    <property type="project" value="InterPro"/>
</dbReference>
<dbReference type="Pfam" id="PF00005">
    <property type="entry name" value="ABC_tran"/>
    <property type="match status" value="1"/>
</dbReference>
<protein>
    <submittedName>
        <fullName evidence="4">ABC transporter ATP-binding protein</fullName>
    </submittedName>
    <submittedName>
        <fullName evidence="3">ABC transporter, ATP-binding protein</fullName>
    </submittedName>
</protein>
<dbReference type="Proteomes" id="UP000293637">
    <property type="component" value="Unassembled WGS sequence"/>
</dbReference>
<organism evidence="4 6">
    <name type="scientific">Staphylococcus lugdunensis</name>
    <dbReference type="NCBI Taxonomy" id="28035"/>
    <lineage>
        <taxon>Bacteria</taxon>
        <taxon>Bacillati</taxon>
        <taxon>Bacillota</taxon>
        <taxon>Bacilli</taxon>
        <taxon>Bacillales</taxon>
        <taxon>Staphylococcaceae</taxon>
        <taxon>Staphylococcus</taxon>
    </lineage>
</organism>
<keyword evidence="1" id="KW-0472">Membrane</keyword>
<feature type="transmembrane region" description="Helical" evidence="1">
    <location>
        <begin position="280"/>
        <end position="303"/>
    </location>
</feature>
<dbReference type="Pfam" id="PF22269">
    <property type="entry name" value="TagH_SH3-like"/>
    <property type="match status" value="1"/>
</dbReference>
<dbReference type="PROSITE" id="PS50893">
    <property type="entry name" value="ABC_TRANSPORTER_2"/>
    <property type="match status" value="1"/>
</dbReference>
<keyword evidence="1" id="KW-1133">Transmembrane helix</keyword>
<reference evidence="4 6" key="2">
    <citation type="journal article" date="2019" name="Sci. Transl. Med.">
        <title>Quorum sensing between bacterial species on the skin protects against epidermal injury in atopic dermatitis.</title>
        <authorList>
            <person name="Williams M.R."/>
        </authorList>
    </citation>
    <scope>NUCLEOTIDE SEQUENCE [LARGE SCALE GENOMIC DNA]</scope>
    <source>
        <strain evidence="4 6">E7</strain>
    </source>
</reference>
<evidence type="ECO:0000313" key="4">
    <source>
        <dbReference type="EMBL" id="TBW71548.1"/>
    </source>
</evidence>
<dbReference type="GeneID" id="58091763"/>
<dbReference type="Proteomes" id="UP000070063">
    <property type="component" value="Unassembled WGS sequence"/>
</dbReference>
<dbReference type="Gene3D" id="3.40.50.300">
    <property type="entry name" value="P-loop containing nucleotide triphosphate hydrolases"/>
    <property type="match status" value="1"/>
</dbReference>
<dbReference type="PANTHER" id="PTHR46743:SF2">
    <property type="entry name" value="TEICHOIC ACIDS EXPORT ATP-BINDING PROTEIN TAGH"/>
    <property type="match status" value="1"/>
</dbReference>
<dbReference type="InterPro" id="IPR027417">
    <property type="entry name" value="P-loop_NTPase"/>
</dbReference>
<evidence type="ECO:0000313" key="6">
    <source>
        <dbReference type="Proteomes" id="UP000293637"/>
    </source>
</evidence>
<dbReference type="STRING" id="28035.B6N84_05110"/>
<name>A0A133QB15_STALU</name>
<dbReference type="GO" id="GO:0005524">
    <property type="term" value="F:ATP binding"/>
    <property type="evidence" value="ECO:0007669"/>
    <property type="project" value="UniProtKB-KW"/>
</dbReference>
<reference evidence="3 5" key="1">
    <citation type="submission" date="2016-01" db="EMBL/GenBank/DDBJ databases">
        <authorList>
            <person name="Mitreva M."/>
            <person name="Pepin K.H."/>
            <person name="Mihindukulasuriya K.A."/>
            <person name="Fulton R."/>
            <person name="Fronick C."/>
            <person name="O'Laughlin M."/>
            <person name="Miner T."/>
            <person name="Herter B."/>
            <person name="Rosa B.A."/>
            <person name="Cordes M."/>
            <person name="Tomlinson C."/>
            <person name="Wollam A."/>
            <person name="Palsikar V.B."/>
            <person name="Mardis E.R."/>
            <person name="Wilson R.K."/>
        </authorList>
    </citation>
    <scope>NUCLEOTIDE SEQUENCE [LARGE SCALE GENOMIC DNA]</scope>
    <source>
        <strain evidence="3 5">MJR7738</strain>
    </source>
</reference>
<accession>A0A133QB15</accession>
<feature type="domain" description="ABC transporter" evidence="2">
    <location>
        <begin position="7"/>
        <end position="238"/>
    </location>
</feature>
<sequence length="505" mass="58453">MSSSIVLKMLNITHYFRNKKAKRWFNPYQYEANDINLNKISLHLYQGESLAIIGEPGSSKSLIGRILAGDVKPDKGKVICSGTLYFGDIKDKHLIQATVFNYVNTIVKLFPYEVSDHKVSQIIKYAHLDTKQQQPVFTLTHAEYAQLIVSIARASAAEIIILNHIIENIPETYLPKAVELSNDYVDNNLTMIIIDDDIDKVIQVSNYVAWISHGQLRMEGSINQVIPKFREHERDRLSLEDEVAIENFDIDWKKSRAQIPEMTYNFKRVERYKHAQAPVYIVKFWTILISLVLGMVVMFALIFTNTGNIQLSNNLSQSKIQNQNVDPYEEKLAYGLALNGKIHLHGNNELTAPKYSLLTIIGENSKNYRVKVDNKNYYVAKNKLEYFNPAALYEEHKFTTMSKYMKSNYGNFVDYFNSHLNKSHKTVKKTLVPDKENRFVVDITEQPIEMLFNDTDKLKGFVFPIVKKDELKKEFNISKDIWITKTYGGYLIADMKENKWIFIEL</sequence>
<dbReference type="EMBL" id="LRQI01000018">
    <property type="protein sequence ID" value="KXA40075.1"/>
    <property type="molecule type" value="Genomic_DNA"/>
</dbReference>
<dbReference type="InterPro" id="IPR053989">
    <property type="entry name" value="TagH_SH3-like"/>
</dbReference>
<evidence type="ECO:0000313" key="3">
    <source>
        <dbReference type="EMBL" id="KXA40075.1"/>
    </source>
</evidence>
<evidence type="ECO:0000259" key="2">
    <source>
        <dbReference type="PROSITE" id="PS50893"/>
    </source>
</evidence>
<proteinExistence type="predicted"/>
<dbReference type="SUPFAM" id="SSF52540">
    <property type="entry name" value="P-loop containing nucleoside triphosphate hydrolases"/>
    <property type="match status" value="1"/>
</dbReference>